<dbReference type="PANTHER" id="PTHR32552">
    <property type="entry name" value="FERRICHROME IRON RECEPTOR-RELATED"/>
    <property type="match status" value="1"/>
</dbReference>
<feature type="chain" id="PRO_5032484810" evidence="13">
    <location>
        <begin position="21"/>
        <end position="739"/>
    </location>
</feature>
<protein>
    <submittedName>
        <fullName evidence="16">TonB-dependent receptor plug domain-containing protein</fullName>
    </submittedName>
</protein>
<feature type="domain" description="TonB-dependent receptor-like beta-barrel" evidence="14">
    <location>
        <begin position="286"/>
        <end position="696"/>
    </location>
</feature>
<dbReference type="GO" id="GO:0006826">
    <property type="term" value="P:iron ion transport"/>
    <property type="evidence" value="ECO:0007669"/>
    <property type="project" value="UniProtKB-KW"/>
</dbReference>
<dbReference type="Pfam" id="PF00593">
    <property type="entry name" value="TonB_dep_Rec_b-barrel"/>
    <property type="match status" value="1"/>
</dbReference>
<keyword evidence="16" id="KW-0675">Receptor</keyword>
<dbReference type="Gene3D" id="2.40.170.20">
    <property type="entry name" value="TonB-dependent receptor, beta-barrel domain"/>
    <property type="match status" value="1"/>
</dbReference>
<accession>A0A844D746</accession>
<evidence type="ECO:0000256" key="4">
    <source>
        <dbReference type="ARBA" id="ARBA00022496"/>
    </source>
</evidence>
<dbReference type="EMBL" id="WKJL01000001">
    <property type="protein sequence ID" value="MRW83049.1"/>
    <property type="molecule type" value="Genomic_DNA"/>
</dbReference>
<keyword evidence="10 11" id="KW-0998">Cell outer membrane</keyword>
<keyword evidence="8 12" id="KW-0798">TonB box</keyword>
<dbReference type="GO" id="GO:0009279">
    <property type="term" value="C:cell outer membrane"/>
    <property type="evidence" value="ECO:0007669"/>
    <property type="project" value="UniProtKB-SubCell"/>
</dbReference>
<dbReference type="InterPro" id="IPR036942">
    <property type="entry name" value="Beta-barrel_TonB_sf"/>
</dbReference>
<dbReference type="SUPFAM" id="SSF56935">
    <property type="entry name" value="Porins"/>
    <property type="match status" value="1"/>
</dbReference>
<evidence type="ECO:0000256" key="10">
    <source>
        <dbReference type="ARBA" id="ARBA00023237"/>
    </source>
</evidence>
<evidence type="ECO:0000313" key="16">
    <source>
        <dbReference type="EMBL" id="MRW83049.1"/>
    </source>
</evidence>
<dbReference type="InterPro" id="IPR000531">
    <property type="entry name" value="Beta-barrel_TonB"/>
</dbReference>
<organism evidence="16 17">
    <name type="scientific">Duganella aquatilis</name>
    <dbReference type="NCBI Taxonomy" id="2666082"/>
    <lineage>
        <taxon>Bacteria</taxon>
        <taxon>Pseudomonadati</taxon>
        <taxon>Pseudomonadota</taxon>
        <taxon>Betaproteobacteria</taxon>
        <taxon>Burkholderiales</taxon>
        <taxon>Oxalobacteraceae</taxon>
        <taxon>Telluria group</taxon>
        <taxon>Duganella</taxon>
    </lineage>
</organism>
<evidence type="ECO:0000256" key="3">
    <source>
        <dbReference type="ARBA" id="ARBA00022452"/>
    </source>
</evidence>
<keyword evidence="17" id="KW-1185">Reference proteome</keyword>
<comment type="caution">
    <text evidence="16">The sequence shown here is derived from an EMBL/GenBank/DDBJ whole genome shotgun (WGS) entry which is preliminary data.</text>
</comment>
<evidence type="ECO:0000313" key="17">
    <source>
        <dbReference type="Proteomes" id="UP000439986"/>
    </source>
</evidence>
<evidence type="ECO:0000256" key="13">
    <source>
        <dbReference type="SAM" id="SignalP"/>
    </source>
</evidence>
<feature type="signal peptide" evidence="13">
    <location>
        <begin position="1"/>
        <end position="20"/>
    </location>
</feature>
<dbReference type="Pfam" id="PF07715">
    <property type="entry name" value="Plug"/>
    <property type="match status" value="1"/>
</dbReference>
<evidence type="ECO:0000256" key="8">
    <source>
        <dbReference type="ARBA" id="ARBA00023077"/>
    </source>
</evidence>
<keyword evidence="9 11" id="KW-0472">Membrane</keyword>
<evidence type="ECO:0000256" key="11">
    <source>
        <dbReference type="PROSITE-ProRule" id="PRU01360"/>
    </source>
</evidence>
<feature type="domain" description="TonB-dependent receptor plug" evidence="15">
    <location>
        <begin position="45"/>
        <end position="154"/>
    </location>
</feature>
<evidence type="ECO:0000259" key="14">
    <source>
        <dbReference type="Pfam" id="PF00593"/>
    </source>
</evidence>
<evidence type="ECO:0000256" key="7">
    <source>
        <dbReference type="ARBA" id="ARBA00023065"/>
    </source>
</evidence>
<keyword evidence="13" id="KW-0732">Signal</keyword>
<keyword evidence="4" id="KW-0410">Iron transport</keyword>
<keyword evidence="5 11" id="KW-0812">Transmembrane</keyword>
<dbReference type="CDD" id="cd01347">
    <property type="entry name" value="ligand_gated_channel"/>
    <property type="match status" value="1"/>
</dbReference>
<dbReference type="Proteomes" id="UP000439986">
    <property type="component" value="Unassembled WGS sequence"/>
</dbReference>
<comment type="similarity">
    <text evidence="11 12">Belongs to the TonB-dependent receptor family.</text>
</comment>
<dbReference type="PROSITE" id="PS52016">
    <property type="entry name" value="TONB_DEPENDENT_REC_3"/>
    <property type="match status" value="1"/>
</dbReference>
<sequence length="739" mass="78752">MLKSKLLLTSTALAVSTAFAAENDAAPDAVQQVVVTAQKRTQTTIDVPQSISVISGDTLEKEQANSFADYVKLIPSLQLVQSTPGAGRLVLRGLDTGGVSSTVAVYMDETAFGSSSGLVNGAVLAGDFDTFDMARVEVLRGPQGALYGASSLGGLVKFVTNTPDTERFQLRARVGAAAVDGGGTAYRSNLVVNTPISDTLAFRVSGSYDKQPGFIDSIGTAGSDHANDINGSRNYGGRASLMYTPSKDLSVRLTAVAQNIKAAAPSTVEADPSTLAMLYGRPTQSQFIPQYRNVNYRVYNATVNWNLGPANLTSSTSYSTQKQDFREDDTVNLSALVQGAFGPANELYLGQQTNLKKVTQELRLNSTQPGMFDWLAGVYYTDEKGEILQGYTAVAPGTLTPLTGLPLLAQLSLNSKYREYAAFANTTVHFTDHVDLDIGGRYSHNQQDARQIADGALAGGASDDRAESSEHVATWSVAPKYKFDDRTAVYVRAAKGFRPGGPNVLPPNPPAGTPTTYGSDSVLSYEVGFKSLSQDGKLSFDVTAFHVDWKNIQLLAVVNGFGVNTNGVGAKANGVEFSATLRPVRNLRLTANGAYNNAKLDGSTSPLVGGISGDRLPFSPKYSMGLLADYRWTVNDTTPAYAGMSWRHVAEQSASFDNDFRTANGRQREVPSYNVVDAHAGVELGSWTLEVYGKNLGNSRAITSTSAVKANGFNMYPNGAISTGLITPRTIGLTLTKEY</sequence>
<evidence type="ECO:0000256" key="2">
    <source>
        <dbReference type="ARBA" id="ARBA00022448"/>
    </source>
</evidence>
<reference evidence="16 17" key="1">
    <citation type="submission" date="2019-11" db="EMBL/GenBank/DDBJ databases">
        <title>Novel species isolated from a subtropical stream in China.</title>
        <authorList>
            <person name="Lu H."/>
        </authorList>
    </citation>
    <scope>NUCLEOTIDE SEQUENCE [LARGE SCALE GENOMIC DNA]</scope>
    <source>
        <strain evidence="16 17">FT26W</strain>
    </source>
</reference>
<dbReference type="InterPro" id="IPR012910">
    <property type="entry name" value="Plug_dom"/>
</dbReference>
<comment type="subcellular location">
    <subcellularLocation>
        <location evidence="1 11">Cell outer membrane</location>
        <topology evidence="1 11">Multi-pass membrane protein</topology>
    </subcellularLocation>
</comment>
<dbReference type="AlphaFoldDB" id="A0A844D746"/>
<evidence type="ECO:0000256" key="1">
    <source>
        <dbReference type="ARBA" id="ARBA00004571"/>
    </source>
</evidence>
<evidence type="ECO:0000256" key="6">
    <source>
        <dbReference type="ARBA" id="ARBA00023004"/>
    </source>
</evidence>
<evidence type="ECO:0000256" key="5">
    <source>
        <dbReference type="ARBA" id="ARBA00022692"/>
    </source>
</evidence>
<gene>
    <name evidence="16" type="ORF">GJ698_02960</name>
</gene>
<evidence type="ECO:0000259" key="15">
    <source>
        <dbReference type="Pfam" id="PF07715"/>
    </source>
</evidence>
<evidence type="ECO:0000256" key="12">
    <source>
        <dbReference type="RuleBase" id="RU003357"/>
    </source>
</evidence>
<keyword evidence="6" id="KW-0408">Iron</keyword>
<dbReference type="InterPro" id="IPR039426">
    <property type="entry name" value="TonB-dep_rcpt-like"/>
</dbReference>
<keyword evidence="3 11" id="KW-1134">Transmembrane beta strand</keyword>
<keyword evidence="7" id="KW-0406">Ion transport</keyword>
<name>A0A844D746_9BURK</name>
<keyword evidence="2 11" id="KW-0813">Transport</keyword>
<dbReference type="PANTHER" id="PTHR32552:SF81">
    <property type="entry name" value="TONB-DEPENDENT OUTER MEMBRANE RECEPTOR"/>
    <property type="match status" value="1"/>
</dbReference>
<proteinExistence type="inferred from homology"/>
<evidence type="ECO:0000256" key="9">
    <source>
        <dbReference type="ARBA" id="ARBA00023136"/>
    </source>
</evidence>